<keyword evidence="3" id="KW-0762">Sugar transport</keyword>
<accession>A0A4S2DI98</accession>
<name>A0A4S2DI98_9CLOT</name>
<dbReference type="PROSITE" id="PS51094">
    <property type="entry name" value="PTS_EIIA_TYPE_2"/>
    <property type="match status" value="1"/>
</dbReference>
<dbReference type="InterPro" id="IPR002178">
    <property type="entry name" value="PTS_EIIA_type-2_dom"/>
</dbReference>
<dbReference type="NCBIfam" id="TIGR00848">
    <property type="entry name" value="fruA"/>
    <property type="match status" value="1"/>
</dbReference>
<dbReference type="Gene3D" id="3.40.930.10">
    <property type="entry name" value="Mannitol-specific EII, Chain A"/>
    <property type="match status" value="1"/>
</dbReference>
<dbReference type="AlphaFoldDB" id="A0A4S2DI98"/>
<dbReference type="InterPro" id="IPR016152">
    <property type="entry name" value="PTrfase/Anion_transptr"/>
</dbReference>
<keyword evidence="1" id="KW-0813">Transport</keyword>
<dbReference type="PANTHER" id="PTHR47738">
    <property type="entry name" value="PTS SYSTEM FRUCTOSE-LIKE EIIA COMPONENT-RELATED"/>
    <property type="match status" value="1"/>
</dbReference>
<evidence type="ECO:0000259" key="6">
    <source>
        <dbReference type="PROSITE" id="PS51094"/>
    </source>
</evidence>
<proteinExistence type="predicted"/>
<keyword evidence="2" id="KW-0597">Phosphoprotein</keyword>
<dbReference type="EMBL" id="SRYR01000007">
    <property type="protein sequence ID" value="TGY41545.1"/>
    <property type="molecule type" value="Genomic_DNA"/>
</dbReference>
<feature type="domain" description="PTS EIIA type-2" evidence="6">
    <location>
        <begin position="5"/>
        <end position="150"/>
    </location>
</feature>
<dbReference type="GO" id="GO:0008982">
    <property type="term" value="F:protein-N(PI)-phosphohistidine-sugar phosphotransferase activity"/>
    <property type="evidence" value="ECO:0007669"/>
    <property type="project" value="InterPro"/>
</dbReference>
<dbReference type="GO" id="GO:0009401">
    <property type="term" value="P:phosphoenolpyruvate-dependent sugar phosphotransferase system"/>
    <property type="evidence" value="ECO:0007669"/>
    <property type="project" value="UniProtKB-KW"/>
</dbReference>
<dbReference type="OrthoDB" id="95460at2"/>
<reference evidence="7 8" key="1">
    <citation type="submission" date="2019-04" db="EMBL/GenBank/DDBJ databases">
        <title>Microbes associate with the intestines of laboratory mice.</title>
        <authorList>
            <person name="Navarre W."/>
            <person name="Wong E."/>
            <person name="Huang K."/>
            <person name="Tropini C."/>
            <person name="Ng K."/>
            <person name="Yu B."/>
        </authorList>
    </citation>
    <scope>NUCLEOTIDE SEQUENCE [LARGE SCALE GENOMIC DNA]</scope>
    <source>
        <strain evidence="7 8">NM50_B9-20</strain>
    </source>
</reference>
<dbReference type="RefSeq" id="WP_136007566.1">
    <property type="nucleotide sequence ID" value="NZ_SRYR01000007.1"/>
</dbReference>
<organism evidence="7 8">
    <name type="scientific">Clostridium sartagoforme</name>
    <dbReference type="NCBI Taxonomy" id="84031"/>
    <lineage>
        <taxon>Bacteria</taxon>
        <taxon>Bacillati</taxon>
        <taxon>Bacillota</taxon>
        <taxon>Clostridia</taxon>
        <taxon>Eubacteriales</taxon>
        <taxon>Clostridiaceae</taxon>
        <taxon>Clostridium</taxon>
    </lineage>
</organism>
<dbReference type="InterPro" id="IPR051541">
    <property type="entry name" value="PTS_SugarTrans_NitroReg"/>
</dbReference>
<evidence type="ECO:0000256" key="2">
    <source>
        <dbReference type="ARBA" id="ARBA00022553"/>
    </source>
</evidence>
<evidence type="ECO:0000313" key="7">
    <source>
        <dbReference type="EMBL" id="TGY41545.1"/>
    </source>
</evidence>
<protein>
    <submittedName>
        <fullName evidence="7">PTS mannose transporter subunit IIAB</fullName>
    </submittedName>
</protein>
<keyword evidence="4" id="KW-0808">Transferase</keyword>
<dbReference type="SUPFAM" id="SSF55804">
    <property type="entry name" value="Phoshotransferase/anion transport protein"/>
    <property type="match status" value="1"/>
</dbReference>
<evidence type="ECO:0000256" key="3">
    <source>
        <dbReference type="ARBA" id="ARBA00022597"/>
    </source>
</evidence>
<keyword evidence="8" id="KW-1185">Reference proteome</keyword>
<dbReference type="Proteomes" id="UP000306888">
    <property type="component" value="Unassembled WGS sequence"/>
</dbReference>
<gene>
    <name evidence="7" type="ORF">E5347_12515</name>
</gene>
<dbReference type="GO" id="GO:0016020">
    <property type="term" value="C:membrane"/>
    <property type="evidence" value="ECO:0007669"/>
    <property type="project" value="InterPro"/>
</dbReference>
<sequence length="152" mass="17178">MDIKEMITVDTVEFDVDLNSQIEVLEKITDILMKDNRITDKTETLNGYIAREKECTTGIGFGLAIPHCKVESVIKPTIVYLKLNIPVDWNSLDEEPVNVVIGLAIPKKDEGTLHLEILSSLASNLMEDDFKDSLFSMDDKNKLIQFLHNNLV</sequence>
<dbReference type="InterPro" id="IPR004715">
    <property type="entry name" value="PTS_IIA_fruc"/>
</dbReference>
<evidence type="ECO:0000256" key="5">
    <source>
        <dbReference type="ARBA" id="ARBA00022683"/>
    </source>
</evidence>
<evidence type="ECO:0000256" key="1">
    <source>
        <dbReference type="ARBA" id="ARBA00022448"/>
    </source>
</evidence>
<dbReference type="CDD" id="cd00211">
    <property type="entry name" value="PTS_IIA_fru"/>
    <property type="match status" value="1"/>
</dbReference>
<keyword evidence="5" id="KW-0598">Phosphotransferase system</keyword>
<dbReference type="Pfam" id="PF00359">
    <property type="entry name" value="PTS_EIIA_2"/>
    <property type="match status" value="1"/>
</dbReference>
<comment type="caution">
    <text evidence="7">The sequence shown here is derived from an EMBL/GenBank/DDBJ whole genome shotgun (WGS) entry which is preliminary data.</text>
</comment>
<evidence type="ECO:0000313" key="8">
    <source>
        <dbReference type="Proteomes" id="UP000306888"/>
    </source>
</evidence>
<dbReference type="PANTHER" id="PTHR47738:SF2">
    <property type="entry name" value="PTS SYSTEM FRUCTOSE-LIKE EIIA COMPONENT"/>
    <property type="match status" value="1"/>
</dbReference>
<dbReference type="PROSITE" id="PS00372">
    <property type="entry name" value="PTS_EIIA_TYPE_2_HIS"/>
    <property type="match status" value="1"/>
</dbReference>
<evidence type="ECO:0000256" key="4">
    <source>
        <dbReference type="ARBA" id="ARBA00022679"/>
    </source>
</evidence>